<accession>Z9JGR8</accession>
<evidence type="ECO:0000313" key="4">
    <source>
        <dbReference type="Proteomes" id="UP001430701"/>
    </source>
</evidence>
<proteinExistence type="predicted"/>
<dbReference type="RefSeq" id="WP_038273185.1">
    <property type="nucleotide sequence ID" value="NZ_CP053627.1"/>
</dbReference>
<organism evidence="1 3">
    <name type="scientific">Xylella taiwanensis</name>
    <dbReference type="NCBI Taxonomy" id="1444770"/>
    <lineage>
        <taxon>Bacteria</taxon>
        <taxon>Pseudomonadati</taxon>
        <taxon>Pseudomonadota</taxon>
        <taxon>Gammaproteobacteria</taxon>
        <taxon>Lysobacterales</taxon>
        <taxon>Lysobacteraceae</taxon>
        <taxon>Xylella</taxon>
    </lineage>
</organism>
<dbReference type="PATRIC" id="fig|1444770.3.peg.3166"/>
<dbReference type="GeneID" id="68901031"/>
<dbReference type="KEGG" id="xtw:AB672_06985"/>
<keyword evidence="4" id="KW-1185">Reference proteome</keyword>
<dbReference type="Proteomes" id="UP001430701">
    <property type="component" value="Unassembled WGS sequence"/>
</dbReference>
<sequence>MIIDGPTQPGSFNLLNTPDSLYAALGPEKFWQQVNKPFLDAAIKRGDDIVLATTPNKAPFNPNPKISGNMLRADGTLTGFGREIEYLKKNGYVYDAATGKMVKP</sequence>
<dbReference type="STRING" id="1444770.AF72_13455"/>
<protein>
    <submittedName>
        <fullName evidence="1">Uncharacterized protein</fullName>
    </submittedName>
</protein>
<comment type="caution">
    <text evidence="1">The sequence shown here is derived from an EMBL/GenBank/DDBJ whole genome shotgun (WGS) entry which is preliminary data.</text>
</comment>
<dbReference type="EMBL" id="JDSQ01000052">
    <property type="protein sequence ID" value="EWS76947.1"/>
    <property type="molecule type" value="Genomic_DNA"/>
</dbReference>
<reference evidence="1 3" key="1">
    <citation type="journal article" date="2014" name="Genome Announc.">
        <title>Draft Genome Sequence of Xylella fastidiosa Pear Leaf Scorch Strain in Taiwan.</title>
        <authorList>
            <person name="Su C.C."/>
            <person name="Deng W.L."/>
            <person name="Jan F.J."/>
            <person name="Chang C.J."/>
            <person name="Huang H."/>
            <person name="Chen J."/>
        </authorList>
    </citation>
    <scope>NUCLEOTIDE SEQUENCE [LARGE SCALE GENOMIC DNA]</scope>
    <source>
        <strain evidence="1 3">PLS229</strain>
    </source>
</reference>
<evidence type="ECO:0000313" key="2">
    <source>
        <dbReference type="EMBL" id="MCD8474129.1"/>
    </source>
</evidence>
<dbReference type="AlphaFoldDB" id="Z9JGR8"/>
<dbReference type="Proteomes" id="UP000020406">
    <property type="component" value="Unassembled WGS sequence"/>
</dbReference>
<evidence type="ECO:0000313" key="1">
    <source>
        <dbReference type="EMBL" id="EWS76947.1"/>
    </source>
</evidence>
<dbReference type="EMBL" id="JAJPPU010000004">
    <property type="protein sequence ID" value="MCD8474129.1"/>
    <property type="molecule type" value="Genomic_DNA"/>
</dbReference>
<dbReference type="OrthoDB" id="9812531at2"/>
<dbReference type="eggNOG" id="ENOG50332Y9">
    <property type="taxonomic scope" value="Bacteria"/>
</dbReference>
<evidence type="ECO:0000313" key="3">
    <source>
        <dbReference type="Proteomes" id="UP000020406"/>
    </source>
</evidence>
<reference evidence="2" key="2">
    <citation type="submission" date="2021-11" db="EMBL/GenBank/DDBJ databases">
        <title>Genome sequence of Xylella taiwanensis PLS432.</title>
        <authorList>
            <person name="Weng L.-W."/>
            <person name="Su C.-C."/>
            <person name="Tsai C.-W."/>
            <person name="Kuo C.-H."/>
        </authorList>
    </citation>
    <scope>NUCLEOTIDE SEQUENCE</scope>
    <source>
        <strain evidence="2">PLS432</strain>
    </source>
</reference>
<gene>
    <name evidence="1" type="ORF">AF72_13455</name>
    <name evidence="2" type="ORF">LPH55_11845</name>
</gene>
<name>Z9JGR8_9GAMM</name>